<proteinExistence type="predicted"/>
<evidence type="ECO:0000256" key="2">
    <source>
        <dbReference type="ARBA" id="ARBA00022490"/>
    </source>
</evidence>
<dbReference type="PANTHER" id="PTHR45690">
    <property type="entry name" value="NACHT, LRR AND PYD DOMAINS-CONTAINING PROTEIN 12"/>
    <property type="match status" value="1"/>
</dbReference>
<dbReference type="PANTHER" id="PTHR45690:SF19">
    <property type="entry name" value="NACHT, LRR AND PYD DOMAINS-CONTAINING PROTEIN 3"/>
    <property type="match status" value="1"/>
</dbReference>
<dbReference type="GO" id="GO:0050727">
    <property type="term" value="P:regulation of inflammatory response"/>
    <property type="evidence" value="ECO:0007669"/>
    <property type="project" value="TreeGrafter"/>
</dbReference>
<accession>A0A452IFH5</accession>
<keyword evidence="2" id="KW-0963">Cytoplasm</keyword>
<evidence type="ECO:0000256" key="3">
    <source>
        <dbReference type="ARBA" id="ARBA00022737"/>
    </source>
</evidence>
<reference evidence="4" key="3">
    <citation type="submission" date="2025-09" db="UniProtKB">
        <authorList>
            <consortium name="Ensembl"/>
        </authorList>
    </citation>
    <scope>IDENTIFICATION</scope>
</reference>
<dbReference type="Gene3D" id="3.80.10.10">
    <property type="entry name" value="Ribonuclease Inhibitor"/>
    <property type="match status" value="2"/>
</dbReference>
<dbReference type="InterPro" id="IPR050637">
    <property type="entry name" value="NLRP_innate_immun_reg"/>
</dbReference>
<dbReference type="InterPro" id="IPR001611">
    <property type="entry name" value="Leu-rich_rpt"/>
</dbReference>
<evidence type="ECO:0000256" key="1">
    <source>
        <dbReference type="ARBA" id="ARBA00004496"/>
    </source>
</evidence>
<evidence type="ECO:0000313" key="5">
    <source>
        <dbReference type="Proteomes" id="UP000291020"/>
    </source>
</evidence>
<dbReference type="AlphaFoldDB" id="A0A452IFH5"/>
<dbReference type="Proteomes" id="UP000291020">
    <property type="component" value="Unassembled WGS sequence"/>
</dbReference>
<reference evidence="5" key="1">
    <citation type="journal article" date="2017" name="PLoS ONE">
        <title>The Agassiz's desert tortoise genome provides a resource for the conservation of a threatened species.</title>
        <authorList>
            <person name="Tollis M."/>
            <person name="DeNardo D.F."/>
            <person name="Cornelius J.A."/>
            <person name="Dolby G.A."/>
            <person name="Edwards T."/>
            <person name="Henen B.T."/>
            <person name="Karl A.E."/>
            <person name="Murphy R.W."/>
            <person name="Kusumi K."/>
        </authorList>
    </citation>
    <scope>NUCLEOTIDE SEQUENCE [LARGE SCALE GENOMIC DNA]</scope>
</reference>
<comment type="subcellular location">
    <subcellularLocation>
        <location evidence="1">Cytoplasm</location>
    </subcellularLocation>
</comment>
<keyword evidence="3" id="KW-0677">Repeat</keyword>
<reference evidence="4" key="2">
    <citation type="submission" date="2025-08" db="UniProtKB">
        <authorList>
            <consortium name="Ensembl"/>
        </authorList>
    </citation>
    <scope>IDENTIFICATION</scope>
</reference>
<sequence length="439" mass="47730">MRISGCGRGLQAEILGCETEVVEDSSPVNNVIPLLFVFLCCRLEWCRLTDTVCGTLAAILRTSQSLTELKLPDNILGDAGVRLLCEGLKHPNCKLKTLDLWKCRLTDAACGDLAAVLRTSQSLTELNLSGNKLGDAGVKLLCEGLKHPNCKLERLFLESCGLTAACCRDLSSVLSIKPTLTELNLEGNNPGDSGLRLLCEGLKHPACNLQKLRLWYCHLTADGCRDLSSALRTNQSLIELDLGHNKLRDPGVQLLCEGLTHPKCKLHKIRCCELAGACCGDLSSVLRANPFLTDLELSDNELGDTGAQLLCEGLKHPNCKLQRLRLRICSLTAACCGNLSSVLSTSQTLTEMELWGNELGDSGVQLLCEGLKHPDCKLQKLWLSDCDLTAICCEDLSSALTINQTLTELDLGENKLRDSGVQLLCEGLKYPNCKLQKLG</sequence>
<organism evidence="4 5">
    <name type="scientific">Gopherus agassizii</name>
    <name type="common">Agassiz's desert tortoise</name>
    <dbReference type="NCBI Taxonomy" id="38772"/>
    <lineage>
        <taxon>Eukaryota</taxon>
        <taxon>Metazoa</taxon>
        <taxon>Chordata</taxon>
        <taxon>Craniata</taxon>
        <taxon>Vertebrata</taxon>
        <taxon>Euteleostomi</taxon>
        <taxon>Archelosauria</taxon>
        <taxon>Testudinata</taxon>
        <taxon>Testudines</taxon>
        <taxon>Cryptodira</taxon>
        <taxon>Durocryptodira</taxon>
        <taxon>Testudinoidea</taxon>
        <taxon>Testudinidae</taxon>
        <taxon>Gopherus</taxon>
    </lineage>
</organism>
<dbReference type="STRING" id="38772.ENSGAGP00000026689"/>
<keyword evidence="5" id="KW-1185">Reference proteome</keyword>
<dbReference type="Pfam" id="PF13516">
    <property type="entry name" value="LRR_6"/>
    <property type="match status" value="7"/>
</dbReference>
<dbReference type="SUPFAM" id="SSF52047">
    <property type="entry name" value="RNI-like"/>
    <property type="match status" value="2"/>
</dbReference>
<protein>
    <submittedName>
        <fullName evidence="4">Uncharacterized protein</fullName>
    </submittedName>
</protein>
<dbReference type="CDD" id="cd00116">
    <property type="entry name" value="LRR_RI"/>
    <property type="match status" value="1"/>
</dbReference>
<dbReference type="SMART" id="SM00368">
    <property type="entry name" value="LRR_RI"/>
    <property type="match status" value="12"/>
</dbReference>
<dbReference type="Ensembl" id="ENSGAGT00000030333.1">
    <property type="protein sequence ID" value="ENSGAGP00000026689.1"/>
    <property type="gene ID" value="ENSGAGG00000019430.1"/>
</dbReference>
<name>A0A452IFH5_9SAUR</name>
<evidence type="ECO:0000313" key="4">
    <source>
        <dbReference type="Ensembl" id="ENSGAGP00000026689.1"/>
    </source>
</evidence>
<dbReference type="GO" id="GO:0005737">
    <property type="term" value="C:cytoplasm"/>
    <property type="evidence" value="ECO:0007669"/>
    <property type="project" value="UniProtKB-SubCell"/>
</dbReference>
<dbReference type="InterPro" id="IPR032675">
    <property type="entry name" value="LRR_dom_sf"/>
</dbReference>